<evidence type="ECO:0000313" key="1">
    <source>
        <dbReference type="EMBL" id="CBG87073.1"/>
    </source>
</evidence>
<protein>
    <submittedName>
        <fullName evidence="1">Hypothetical prophage protein</fullName>
    </submittedName>
</protein>
<dbReference type="AlphaFoldDB" id="D2TJ68"/>
<sequence>MQRRNVNSLMENKTMDKQTINAVRSRARVAIHTTGGRVTGQHHRLPVVYACPPVGGPVWPVTEIIQTFSGLRRVVKTSCIDGCTVVWQ</sequence>
<dbReference type="eggNOG" id="ENOG5034ATW">
    <property type="taxonomic scope" value="Bacteria"/>
</dbReference>
<accession>D2TJ68</accession>
<dbReference type="STRING" id="637910.ROD_02891"/>
<dbReference type="KEGG" id="cro:ROD_02891"/>
<proteinExistence type="predicted"/>
<dbReference type="HOGENOM" id="CLU_2682128_0_0_6"/>
<dbReference type="Proteomes" id="UP000001889">
    <property type="component" value="Chromosome"/>
</dbReference>
<reference evidence="1 2" key="1">
    <citation type="journal article" date="2010" name="J. Bacteriol.">
        <title>The Citrobacter rodentium genome sequence reveals convergent evolution with human pathogenic Escherichia coli.</title>
        <authorList>
            <person name="Petty N.K."/>
            <person name="Bulgin R."/>
            <person name="Crepin V.F."/>
            <person name="Cerdeno-Tarraga A.M."/>
            <person name="Schroeder G.N."/>
            <person name="Quail M.A."/>
            <person name="Lennard N."/>
            <person name="Corton C."/>
            <person name="Barron A."/>
            <person name="Clark L."/>
            <person name="Toribio A.L."/>
            <person name="Parkhill J."/>
            <person name="Dougan G."/>
            <person name="Frankel G."/>
            <person name="Thomson N.R."/>
        </authorList>
    </citation>
    <scope>NUCLEOTIDE SEQUENCE [LARGE SCALE GENOMIC DNA]</scope>
    <source>
        <strain evidence="1 2">ICC168</strain>
    </source>
</reference>
<dbReference type="EMBL" id="FN543502">
    <property type="protein sequence ID" value="CBG87073.1"/>
    <property type="molecule type" value="Genomic_DNA"/>
</dbReference>
<keyword evidence="2" id="KW-1185">Reference proteome</keyword>
<name>D2TJ68_CITRI</name>
<gene>
    <name evidence="1" type="ordered locus">ROD_02891</name>
</gene>
<organism evidence="1 2">
    <name type="scientific">Citrobacter rodentium (strain ICC168)</name>
    <name type="common">Citrobacter freundii biotype 4280</name>
    <dbReference type="NCBI Taxonomy" id="637910"/>
    <lineage>
        <taxon>Bacteria</taxon>
        <taxon>Pseudomonadati</taxon>
        <taxon>Pseudomonadota</taxon>
        <taxon>Gammaproteobacteria</taxon>
        <taxon>Enterobacterales</taxon>
        <taxon>Enterobacteriaceae</taxon>
        <taxon>Citrobacter</taxon>
    </lineage>
</organism>
<evidence type="ECO:0000313" key="2">
    <source>
        <dbReference type="Proteomes" id="UP000001889"/>
    </source>
</evidence>